<organism evidence="1">
    <name type="scientific">Zea mays</name>
    <name type="common">Maize</name>
    <dbReference type="NCBI Taxonomy" id="4577"/>
    <lineage>
        <taxon>Eukaryota</taxon>
        <taxon>Viridiplantae</taxon>
        <taxon>Streptophyta</taxon>
        <taxon>Embryophyta</taxon>
        <taxon>Tracheophyta</taxon>
        <taxon>Spermatophyta</taxon>
        <taxon>Magnoliopsida</taxon>
        <taxon>Liliopsida</taxon>
        <taxon>Poales</taxon>
        <taxon>Poaceae</taxon>
        <taxon>PACMAD clade</taxon>
        <taxon>Panicoideae</taxon>
        <taxon>Andropogonodae</taxon>
        <taxon>Andropogoneae</taxon>
        <taxon>Tripsacinae</taxon>
        <taxon>Zea</taxon>
    </lineage>
</organism>
<dbReference type="EMBL" id="BT042479">
    <property type="protein sequence ID" value="ACF87484.1"/>
    <property type="molecule type" value="mRNA"/>
</dbReference>
<name>B4FZE1_MAIZE</name>
<proteinExistence type="evidence at transcript level"/>
<protein>
    <submittedName>
        <fullName evidence="1">Uncharacterized protein</fullName>
    </submittedName>
</protein>
<accession>B4FZE1</accession>
<evidence type="ECO:0000313" key="1">
    <source>
        <dbReference type="EMBL" id="ACF87484.1"/>
    </source>
</evidence>
<sequence length="60" mass="7127">MTSWARPRQGVPLLRHVLFHLYYCRLLWFNFSSTNGAHPISLVEAFPNMRFLKVVMISNY</sequence>
<dbReference type="AlphaFoldDB" id="B4FZE1"/>
<reference evidence="1" key="1">
    <citation type="journal article" date="2009" name="PLoS Genet.">
        <title>Sequencing, mapping, and analysis of 27,455 maize full-length cDNAs.</title>
        <authorList>
            <person name="Soderlund C."/>
            <person name="Descour A."/>
            <person name="Kudrna D."/>
            <person name="Bomhoff M."/>
            <person name="Boyd L."/>
            <person name="Currie J."/>
            <person name="Angelova A."/>
            <person name="Collura K."/>
            <person name="Wissotski M."/>
            <person name="Ashley E."/>
            <person name="Morrow D."/>
            <person name="Fernandes J."/>
            <person name="Walbot V."/>
            <person name="Yu Y."/>
        </authorList>
    </citation>
    <scope>NUCLEOTIDE SEQUENCE</scope>
    <source>
        <strain evidence="1">B73</strain>
    </source>
</reference>